<dbReference type="AlphaFoldDB" id="A0A6N2CKC1"/>
<reference evidence="2" key="1">
    <citation type="submission" date="2019-05" db="EMBL/GenBank/DDBJ databases">
        <title>The de novo reference genome and transcriptome assemblies of the wild tomato species Solanum chilense.</title>
        <authorList>
            <person name="Stam R."/>
            <person name="Nosenko T."/>
            <person name="Hoerger A.C."/>
            <person name="Stephan W."/>
            <person name="Seidel M.A."/>
            <person name="Kuhn J.M.M."/>
            <person name="Haberer G."/>
            <person name="Tellier A."/>
        </authorList>
    </citation>
    <scope>NUCLEOTIDE SEQUENCE</scope>
    <source>
        <tissue evidence="2">Mature leaves</tissue>
    </source>
</reference>
<gene>
    <name evidence="2" type="ORF">EJD97_016000</name>
</gene>
<feature type="compositionally biased region" description="Polar residues" evidence="1">
    <location>
        <begin position="63"/>
        <end position="72"/>
    </location>
</feature>
<evidence type="ECO:0000313" key="2">
    <source>
        <dbReference type="EMBL" id="TMX05604.1"/>
    </source>
</evidence>
<comment type="caution">
    <text evidence="2">The sequence shown here is derived from an EMBL/GenBank/DDBJ whole genome shotgun (WGS) entry which is preliminary data.</text>
</comment>
<dbReference type="EMBL" id="RXGB01000042">
    <property type="protein sequence ID" value="TMX05604.1"/>
    <property type="molecule type" value="Genomic_DNA"/>
</dbReference>
<accession>A0A6N2CKC1</accession>
<feature type="region of interest" description="Disordered" evidence="1">
    <location>
        <begin position="1"/>
        <end position="72"/>
    </location>
</feature>
<feature type="non-terminal residue" evidence="2">
    <location>
        <position position="1"/>
    </location>
</feature>
<organism evidence="2">
    <name type="scientific">Solanum chilense</name>
    <name type="common">Tomato</name>
    <name type="synonym">Lycopersicon chilense</name>
    <dbReference type="NCBI Taxonomy" id="4083"/>
    <lineage>
        <taxon>Eukaryota</taxon>
        <taxon>Viridiplantae</taxon>
        <taxon>Streptophyta</taxon>
        <taxon>Embryophyta</taxon>
        <taxon>Tracheophyta</taxon>
        <taxon>Spermatophyta</taxon>
        <taxon>Magnoliopsida</taxon>
        <taxon>eudicotyledons</taxon>
        <taxon>Gunneridae</taxon>
        <taxon>Pentapetalae</taxon>
        <taxon>asterids</taxon>
        <taxon>lamiids</taxon>
        <taxon>Solanales</taxon>
        <taxon>Solanaceae</taxon>
        <taxon>Solanoideae</taxon>
        <taxon>Solaneae</taxon>
        <taxon>Solanum</taxon>
        <taxon>Solanum subgen. Lycopersicon</taxon>
    </lineage>
</organism>
<name>A0A6N2CKC1_SOLCI</name>
<evidence type="ECO:0000256" key="1">
    <source>
        <dbReference type="SAM" id="MobiDB-lite"/>
    </source>
</evidence>
<protein>
    <submittedName>
        <fullName evidence="2">Uncharacterized protein</fullName>
    </submittedName>
</protein>
<proteinExistence type="predicted"/>
<sequence>KQREAATSIRTETPVAVVRQRRSTPLLCSLAPAGQPKAATSRRGSLESAAAADEESNTSSNNQASPGETLNK</sequence>
<feature type="compositionally biased region" description="Low complexity" evidence="1">
    <location>
        <begin position="47"/>
        <end position="62"/>
    </location>
</feature>